<dbReference type="RefSeq" id="WP_145246606.1">
    <property type="nucleotide sequence ID" value="NZ_CP036278.1"/>
</dbReference>
<keyword evidence="1" id="KW-0812">Transmembrane</keyword>
<evidence type="ECO:0000256" key="1">
    <source>
        <dbReference type="SAM" id="Phobius"/>
    </source>
</evidence>
<accession>A0A518AM60</accession>
<feature type="transmembrane region" description="Helical" evidence="1">
    <location>
        <begin position="234"/>
        <end position="258"/>
    </location>
</feature>
<dbReference type="AlphaFoldDB" id="A0A518AM60"/>
<dbReference type="OrthoDB" id="273919at2"/>
<keyword evidence="3" id="KW-1185">Reference proteome</keyword>
<feature type="transmembrane region" description="Helical" evidence="1">
    <location>
        <begin position="87"/>
        <end position="109"/>
    </location>
</feature>
<reference evidence="2 3" key="1">
    <citation type="submission" date="2019-02" db="EMBL/GenBank/DDBJ databases">
        <title>Deep-cultivation of Planctomycetes and their phenomic and genomic characterization uncovers novel biology.</title>
        <authorList>
            <person name="Wiegand S."/>
            <person name="Jogler M."/>
            <person name="Boedeker C."/>
            <person name="Pinto D."/>
            <person name="Vollmers J."/>
            <person name="Rivas-Marin E."/>
            <person name="Kohn T."/>
            <person name="Peeters S.H."/>
            <person name="Heuer A."/>
            <person name="Rast P."/>
            <person name="Oberbeckmann S."/>
            <person name="Bunk B."/>
            <person name="Jeske O."/>
            <person name="Meyerdierks A."/>
            <person name="Storesund J.E."/>
            <person name="Kallscheuer N."/>
            <person name="Luecker S."/>
            <person name="Lage O.M."/>
            <person name="Pohl T."/>
            <person name="Merkel B.J."/>
            <person name="Hornburger P."/>
            <person name="Mueller R.-W."/>
            <person name="Bruemmer F."/>
            <person name="Labrenz M."/>
            <person name="Spormann A.M."/>
            <person name="Op den Camp H."/>
            <person name="Overmann J."/>
            <person name="Amann R."/>
            <person name="Jetten M.S.M."/>
            <person name="Mascher T."/>
            <person name="Medema M.H."/>
            <person name="Devos D.P."/>
            <person name="Kaster A.-K."/>
            <person name="Ovreas L."/>
            <person name="Rohde M."/>
            <person name="Galperin M.Y."/>
            <person name="Jogler C."/>
        </authorList>
    </citation>
    <scope>NUCLEOTIDE SEQUENCE [LARGE SCALE GENOMIC DNA]</scope>
    <source>
        <strain evidence="2 3">Pan181</strain>
    </source>
</reference>
<sequence>MPKPDHNPSIEHEPQFKADLFELDPSEWKAEQVLAHQASRSTDDDAVEHVVWDEPALSPDFSGKPDESQLTYDRWLTKHVEAMPWGLSWLITLGVAIVSGPLAIVGTLFTPHGYSALTASSIVVVSIIGPTIEEFMKVAFALWVIEKRPYWFRSIPQILLCAIAGGILFGVIENLMYLHLYIPGANAELARWRWTVCIGLHMNCSFVAGIGLARIWDNCIREKHRPLLGLGTPWMFIAIVGHGLYNFCVTVAEVMGWLDFAS</sequence>
<evidence type="ECO:0008006" key="4">
    <source>
        <dbReference type="Google" id="ProtNLM"/>
    </source>
</evidence>
<feature type="transmembrane region" description="Helical" evidence="1">
    <location>
        <begin position="192"/>
        <end position="213"/>
    </location>
</feature>
<gene>
    <name evidence="2" type="ORF">Pan181_19940</name>
</gene>
<dbReference type="KEGG" id="amuc:Pan181_19940"/>
<proteinExistence type="predicted"/>
<organism evidence="2 3">
    <name type="scientific">Aeoliella mucimassa</name>
    <dbReference type="NCBI Taxonomy" id="2527972"/>
    <lineage>
        <taxon>Bacteria</taxon>
        <taxon>Pseudomonadati</taxon>
        <taxon>Planctomycetota</taxon>
        <taxon>Planctomycetia</taxon>
        <taxon>Pirellulales</taxon>
        <taxon>Lacipirellulaceae</taxon>
        <taxon>Aeoliella</taxon>
    </lineage>
</organism>
<dbReference type="Proteomes" id="UP000315750">
    <property type="component" value="Chromosome"/>
</dbReference>
<dbReference type="EMBL" id="CP036278">
    <property type="protein sequence ID" value="QDU55798.1"/>
    <property type="molecule type" value="Genomic_DNA"/>
</dbReference>
<keyword evidence="1" id="KW-1133">Transmembrane helix</keyword>
<dbReference type="InterPro" id="IPR026898">
    <property type="entry name" value="PrsW"/>
</dbReference>
<dbReference type="GO" id="GO:0008233">
    <property type="term" value="F:peptidase activity"/>
    <property type="evidence" value="ECO:0007669"/>
    <property type="project" value="InterPro"/>
</dbReference>
<evidence type="ECO:0000313" key="3">
    <source>
        <dbReference type="Proteomes" id="UP000315750"/>
    </source>
</evidence>
<keyword evidence="1" id="KW-0472">Membrane</keyword>
<dbReference type="Pfam" id="PF13367">
    <property type="entry name" value="PrsW-protease"/>
    <property type="match status" value="1"/>
</dbReference>
<feature type="transmembrane region" description="Helical" evidence="1">
    <location>
        <begin position="121"/>
        <end position="145"/>
    </location>
</feature>
<protein>
    <recommendedName>
        <fullName evidence="4">Protease PrsW</fullName>
    </recommendedName>
</protein>
<feature type="transmembrane region" description="Helical" evidence="1">
    <location>
        <begin position="157"/>
        <end position="180"/>
    </location>
</feature>
<evidence type="ECO:0000313" key="2">
    <source>
        <dbReference type="EMBL" id="QDU55798.1"/>
    </source>
</evidence>
<name>A0A518AM60_9BACT</name>